<protein>
    <submittedName>
        <fullName evidence="5">tRNA pseudouridine32 synthase/23S rRNA pseudouridine746 synthase</fullName>
        <ecNumber evidence="5">5.4.99.28</ecNumber>
        <ecNumber evidence="5">5.4.99.29</ecNumber>
    </submittedName>
</protein>
<dbReference type="CDD" id="cd02869">
    <property type="entry name" value="PseudoU_synth_RluA_like"/>
    <property type="match status" value="1"/>
</dbReference>
<dbReference type="PANTHER" id="PTHR21600:SF91">
    <property type="entry name" value="DUAL-SPECIFICITY RNA PSEUDOURIDINE SYNTHASE RLUA"/>
    <property type="match status" value="1"/>
</dbReference>
<evidence type="ECO:0000313" key="6">
    <source>
        <dbReference type="Proteomes" id="UP000528457"/>
    </source>
</evidence>
<dbReference type="Pfam" id="PF00849">
    <property type="entry name" value="PseudoU_synth_2"/>
    <property type="match status" value="1"/>
</dbReference>
<dbReference type="EC" id="5.4.99.28" evidence="5"/>
<dbReference type="EC" id="5.4.99.29" evidence="5"/>
<evidence type="ECO:0000313" key="5">
    <source>
        <dbReference type="EMBL" id="MBB6521955.1"/>
    </source>
</evidence>
<comment type="similarity">
    <text evidence="1">Belongs to the pseudouridine synthase RluA family.</text>
</comment>
<dbReference type="PANTHER" id="PTHR21600">
    <property type="entry name" value="MITOCHONDRIAL RNA PSEUDOURIDINE SYNTHASE"/>
    <property type="match status" value="1"/>
</dbReference>
<dbReference type="SUPFAM" id="SSF55120">
    <property type="entry name" value="Pseudouridine synthase"/>
    <property type="match status" value="1"/>
</dbReference>
<organism evidence="5 6">
    <name type="scientific">Pseudoteredinibacter isoporae</name>
    <dbReference type="NCBI Taxonomy" id="570281"/>
    <lineage>
        <taxon>Bacteria</taxon>
        <taxon>Pseudomonadati</taxon>
        <taxon>Pseudomonadota</taxon>
        <taxon>Gammaproteobacteria</taxon>
        <taxon>Cellvibrionales</taxon>
        <taxon>Cellvibrionaceae</taxon>
        <taxon>Pseudoteredinibacter</taxon>
    </lineage>
</organism>
<evidence type="ECO:0000256" key="1">
    <source>
        <dbReference type="ARBA" id="ARBA00010876"/>
    </source>
</evidence>
<proteinExistence type="inferred from homology"/>
<dbReference type="FunCoup" id="A0A7X0MW96">
    <property type="interactions" value="193"/>
</dbReference>
<name>A0A7X0MW96_9GAMM</name>
<evidence type="ECO:0000259" key="4">
    <source>
        <dbReference type="Pfam" id="PF00849"/>
    </source>
</evidence>
<dbReference type="Proteomes" id="UP000528457">
    <property type="component" value="Unassembled WGS sequence"/>
</dbReference>
<accession>A0A7X0MW96</accession>
<feature type="domain" description="Pseudouridine synthase RsuA/RluA-like" evidence="4">
    <location>
        <begin position="12"/>
        <end position="161"/>
    </location>
</feature>
<dbReference type="GO" id="GO:0008033">
    <property type="term" value="P:tRNA processing"/>
    <property type="evidence" value="ECO:0007669"/>
    <property type="project" value="UniProtKB-KW"/>
</dbReference>
<evidence type="ECO:0000256" key="2">
    <source>
        <dbReference type="ARBA" id="ARBA00022694"/>
    </source>
</evidence>
<keyword evidence="3 5" id="KW-0413">Isomerase</keyword>
<dbReference type="AlphaFoldDB" id="A0A7X0MW96"/>
<dbReference type="RefSeq" id="WP_166847108.1">
    <property type="nucleotide sequence ID" value="NZ_JAAONY010000002.1"/>
</dbReference>
<dbReference type="InterPro" id="IPR006145">
    <property type="entry name" value="PsdUridine_synth_RsuA/RluA"/>
</dbReference>
<reference evidence="5 6" key="1">
    <citation type="submission" date="2020-08" db="EMBL/GenBank/DDBJ databases">
        <title>Genomic Encyclopedia of Type Strains, Phase IV (KMG-IV): sequencing the most valuable type-strain genomes for metagenomic binning, comparative biology and taxonomic classification.</title>
        <authorList>
            <person name="Goeker M."/>
        </authorList>
    </citation>
    <scope>NUCLEOTIDE SEQUENCE [LARGE SCALE GENOMIC DNA]</scope>
    <source>
        <strain evidence="5 6">DSM 22368</strain>
    </source>
</reference>
<keyword evidence="2" id="KW-0819">tRNA processing</keyword>
<dbReference type="GO" id="GO:0000455">
    <property type="term" value="P:enzyme-directed rRNA pseudouridine synthesis"/>
    <property type="evidence" value="ECO:0007669"/>
    <property type="project" value="TreeGrafter"/>
</dbReference>
<dbReference type="InParanoid" id="A0A7X0MW96"/>
<dbReference type="GO" id="GO:0003723">
    <property type="term" value="F:RNA binding"/>
    <property type="evidence" value="ECO:0007669"/>
    <property type="project" value="InterPro"/>
</dbReference>
<keyword evidence="6" id="KW-1185">Reference proteome</keyword>
<dbReference type="InterPro" id="IPR020103">
    <property type="entry name" value="PsdUridine_synth_cat_dom_sf"/>
</dbReference>
<comment type="caution">
    <text evidence="5">The sequence shown here is derived from an EMBL/GenBank/DDBJ whole genome shotgun (WGS) entry which is preliminary data.</text>
</comment>
<evidence type="ECO:0000256" key="3">
    <source>
        <dbReference type="ARBA" id="ARBA00023235"/>
    </source>
</evidence>
<dbReference type="GO" id="GO:0160151">
    <property type="term" value="F:tRNA pseudouridine(32) synthase activity"/>
    <property type="evidence" value="ECO:0007669"/>
    <property type="project" value="UniProtKB-EC"/>
</dbReference>
<dbReference type="InterPro" id="IPR050188">
    <property type="entry name" value="RluA_PseudoU_synthase"/>
</dbReference>
<sequence>MQDIGIVYQDEHLLAVNKPSGLLSVPGRGPDKQDCLIHRILPHYPNARIVHRLDMATSGLILIPLSHDSQVALGQQFEKRTMEKHYCALVEGSLEPQSQLIDLPLICDWPNRPLQMVDHENGKSAQTQAELLSYDGENHCSRLTLKPLTGRSHQLRVHMQAIGHPILGDEFYAPEAVQKKSPRLCLHAEFLTLKHPISGEELSMHCPADF</sequence>
<dbReference type="EMBL" id="JACHHT010000002">
    <property type="protein sequence ID" value="MBB6521955.1"/>
    <property type="molecule type" value="Genomic_DNA"/>
</dbReference>
<gene>
    <name evidence="5" type="ORF">HNR48_002240</name>
</gene>
<dbReference type="Gene3D" id="3.30.2350.10">
    <property type="entry name" value="Pseudouridine synthase"/>
    <property type="match status" value="1"/>
</dbReference>
<dbReference type="GO" id="GO:0160142">
    <property type="term" value="F:23S rRNA pseudouridine(746) synthase activity"/>
    <property type="evidence" value="ECO:0007669"/>
    <property type="project" value="UniProtKB-EC"/>
</dbReference>